<dbReference type="AlphaFoldDB" id="A0A8X6J509"/>
<keyword evidence="4" id="KW-1185">Reference proteome</keyword>
<comment type="caution">
    <text evidence="3">The sequence shown here is derived from an EMBL/GenBank/DDBJ whole genome shotgun (WGS) entry which is preliminary data.</text>
</comment>
<proteinExistence type="predicted"/>
<dbReference type="GO" id="GO:0008270">
    <property type="term" value="F:zinc ion binding"/>
    <property type="evidence" value="ECO:0007669"/>
    <property type="project" value="UniProtKB-KW"/>
</dbReference>
<protein>
    <submittedName>
        <fullName evidence="3">Retrovirus-related Pol polyprotein from transposon TNT 1-94</fullName>
    </submittedName>
</protein>
<keyword evidence="1" id="KW-0863">Zinc-finger</keyword>
<dbReference type="PROSITE" id="PS50158">
    <property type="entry name" value="ZF_CCHC"/>
    <property type="match status" value="1"/>
</dbReference>
<dbReference type="InterPro" id="IPR001878">
    <property type="entry name" value="Znf_CCHC"/>
</dbReference>
<dbReference type="Pfam" id="PF00098">
    <property type="entry name" value="zf-CCHC"/>
    <property type="match status" value="1"/>
</dbReference>
<dbReference type="EMBL" id="BMAO01018061">
    <property type="protein sequence ID" value="GFR20385.1"/>
    <property type="molecule type" value="Genomic_DNA"/>
</dbReference>
<keyword evidence="1" id="KW-0479">Metal-binding</keyword>
<evidence type="ECO:0000313" key="4">
    <source>
        <dbReference type="Proteomes" id="UP000887116"/>
    </source>
</evidence>
<keyword evidence="1" id="KW-0862">Zinc</keyword>
<dbReference type="SMART" id="SM00343">
    <property type="entry name" value="ZnF_C2HC"/>
    <property type="match status" value="1"/>
</dbReference>
<accession>A0A8X6J509</accession>
<evidence type="ECO:0000256" key="1">
    <source>
        <dbReference type="PROSITE-ProRule" id="PRU00047"/>
    </source>
</evidence>
<evidence type="ECO:0000313" key="3">
    <source>
        <dbReference type="EMBL" id="GFR20385.1"/>
    </source>
</evidence>
<dbReference type="GO" id="GO:0003676">
    <property type="term" value="F:nucleic acid binding"/>
    <property type="evidence" value="ECO:0007669"/>
    <property type="project" value="InterPro"/>
</dbReference>
<reference evidence="3" key="1">
    <citation type="submission" date="2020-07" db="EMBL/GenBank/DDBJ databases">
        <title>Multicomponent nature underlies the extraordinary mechanical properties of spider dragline silk.</title>
        <authorList>
            <person name="Kono N."/>
            <person name="Nakamura H."/>
            <person name="Mori M."/>
            <person name="Yoshida Y."/>
            <person name="Ohtoshi R."/>
            <person name="Malay A.D."/>
            <person name="Moran D.A.P."/>
            <person name="Tomita M."/>
            <person name="Numata K."/>
            <person name="Arakawa K."/>
        </authorList>
    </citation>
    <scope>NUCLEOTIDE SEQUENCE</scope>
</reference>
<evidence type="ECO:0000259" key="2">
    <source>
        <dbReference type="PROSITE" id="PS50158"/>
    </source>
</evidence>
<sequence>MRLPSKSTDSTVLIATRKKVFKKPERKCYGCRKPGHLAKDCWKKGSKPEVEGDAFVFLQASKDEFSLLRDDRVLLKGVRTVHGLYALEMRVLYSEVCVASADQSLQLWHGRLSSKHGSC</sequence>
<name>A0A8X6J509_TRICU</name>
<feature type="domain" description="CCHC-type" evidence="2">
    <location>
        <begin position="26"/>
        <end position="41"/>
    </location>
</feature>
<dbReference type="OrthoDB" id="7548346at2759"/>
<gene>
    <name evidence="3" type="primary">POLX_490</name>
    <name evidence="3" type="ORF">TNCT_383771</name>
</gene>
<dbReference type="InterPro" id="IPR036875">
    <property type="entry name" value="Znf_CCHC_sf"/>
</dbReference>
<dbReference type="SUPFAM" id="SSF57756">
    <property type="entry name" value="Retrovirus zinc finger-like domains"/>
    <property type="match status" value="1"/>
</dbReference>
<dbReference type="Gene3D" id="4.10.60.10">
    <property type="entry name" value="Zinc finger, CCHC-type"/>
    <property type="match status" value="1"/>
</dbReference>
<organism evidence="3 4">
    <name type="scientific">Trichonephila clavata</name>
    <name type="common">Joro spider</name>
    <name type="synonym">Nephila clavata</name>
    <dbReference type="NCBI Taxonomy" id="2740835"/>
    <lineage>
        <taxon>Eukaryota</taxon>
        <taxon>Metazoa</taxon>
        <taxon>Ecdysozoa</taxon>
        <taxon>Arthropoda</taxon>
        <taxon>Chelicerata</taxon>
        <taxon>Arachnida</taxon>
        <taxon>Araneae</taxon>
        <taxon>Araneomorphae</taxon>
        <taxon>Entelegynae</taxon>
        <taxon>Araneoidea</taxon>
        <taxon>Nephilidae</taxon>
        <taxon>Trichonephila</taxon>
    </lineage>
</organism>
<dbReference type="Proteomes" id="UP000887116">
    <property type="component" value="Unassembled WGS sequence"/>
</dbReference>